<evidence type="ECO:0000256" key="1">
    <source>
        <dbReference type="ARBA" id="ARBA00022857"/>
    </source>
</evidence>
<dbReference type="AlphaFoldDB" id="A0A2N1JEW6"/>
<dbReference type="Proteomes" id="UP000232875">
    <property type="component" value="Unassembled WGS sequence"/>
</dbReference>
<feature type="domain" description="Enoyl reductase (ER)" evidence="5">
    <location>
        <begin position="13"/>
        <end position="277"/>
    </location>
</feature>
<organism evidence="6 7">
    <name type="scientific">Malassezia vespertilionis</name>
    <dbReference type="NCBI Taxonomy" id="2020962"/>
    <lineage>
        <taxon>Eukaryota</taxon>
        <taxon>Fungi</taxon>
        <taxon>Dikarya</taxon>
        <taxon>Basidiomycota</taxon>
        <taxon>Ustilaginomycotina</taxon>
        <taxon>Malasseziomycetes</taxon>
        <taxon>Malasseziales</taxon>
        <taxon>Malasseziaceae</taxon>
        <taxon>Malassezia</taxon>
    </lineage>
</organism>
<evidence type="ECO:0000313" key="6">
    <source>
        <dbReference type="EMBL" id="PKI85080.1"/>
    </source>
</evidence>
<dbReference type="InterPro" id="IPR020843">
    <property type="entry name" value="ER"/>
</dbReference>
<evidence type="ECO:0000256" key="3">
    <source>
        <dbReference type="ARBA" id="ARBA00043088"/>
    </source>
</evidence>
<dbReference type="CDD" id="cd05286">
    <property type="entry name" value="QOR2"/>
    <property type="match status" value="1"/>
</dbReference>
<dbReference type="InterPro" id="IPR013149">
    <property type="entry name" value="ADH-like_C"/>
</dbReference>
<dbReference type="InterPro" id="IPR047618">
    <property type="entry name" value="QOR-like"/>
</dbReference>
<dbReference type="GO" id="GO:0035925">
    <property type="term" value="F:mRNA 3'-UTR AU-rich region binding"/>
    <property type="evidence" value="ECO:0007669"/>
    <property type="project" value="TreeGrafter"/>
</dbReference>
<accession>A0A2N1JEW6</accession>
<dbReference type="InterPro" id="IPR013154">
    <property type="entry name" value="ADH-like_N"/>
</dbReference>
<dbReference type="GO" id="GO:0005829">
    <property type="term" value="C:cytosol"/>
    <property type="evidence" value="ECO:0007669"/>
    <property type="project" value="TreeGrafter"/>
</dbReference>
<protein>
    <recommendedName>
        <fullName evidence="4">Probable quinone oxidoreductase</fullName>
    </recommendedName>
    <alternativeName>
        <fullName evidence="3">NADPH:quinone reductase</fullName>
    </alternativeName>
</protein>
<dbReference type="Pfam" id="PF00107">
    <property type="entry name" value="ADH_zinc_N"/>
    <property type="match status" value="1"/>
</dbReference>
<evidence type="ECO:0000256" key="2">
    <source>
        <dbReference type="ARBA" id="ARBA00023002"/>
    </source>
</evidence>
<gene>
    <name evidence="6" type="ORF">MVES_001138</name>
</gene>
<dbReference type="SUPFAM" id="SSF50129">
    <property type="entry name" value="GroES-like"/>
    <property type="match status" value="1"/>
</dbReference>
<dbReference type="GO" id="GO:0070402">
    <property type="term" value="F:NADPH binding"/>
    <property type="evidence" value="ECO:0007669"/>
    <property type="project" value="TreeGrafter"/>
</dbReference>
<keyword evidence="7" id="KW-1185">Reference proteome</keyword>
<name>A0A2N1JEW6_9BASI</name>
<dbReference type="GO" id="GO:0003960">
    <property type="term" value="F:quinone reductase (NADPH) activity"/>
    <property type="evidence" value="ECO:0007669"/>
    <property type="project" value="InterPro"/>
</dbReference>
<keyword evidence="2" id="KW-0560">Oxidoreductase</keyword>
<evidence type="ECO:0000313" key="7">
    <source>
        <dbReference type="Proteomes" id="UP000232875"/>
    </source>
</evidence>
<dbReference type="SUPFAM" id="SSF51735">
    <property type="entry name" value="NAD(P)-binding Rossmann-fold domains"/>
    <property type="match status" value="1"/>
</dbReference>
<dbReference type="Pfam" id="PF08240">
    <property type="entry name" value="ADH_N"/>
    <property type="match status" value="1"/>
</dbReference>
<evidence type="ECO:0000256" key="4">
    <source>
        <dbReference type="ARBA" id="ARBA00070796"/>
    </source>
</evidence>
<dbReference type="EMBL" id="KZ454988">
    <property type="protein sequence ID" value="PKI85080.1"/>
    <property type="molecule type" value="Genomic_DNA"/>
</dbReference>
<dbReference type="SMART" id="SM00829">
    <property type="entry name" value="PKS_ER"/>
    <property type="match status" value="1"/>
</dbReference>
<evidence type="ECO:0000259" key="5">
    <source>
        <dbReference type="SMART" id="SM00829"/>
    </source>
</evidence>
<proteinExistence type="predicted"/>
<dbReference type="Gene3D" id="3.90.180.10">
    <property type="entry name" value="Medium-chain alcohol dehydrogenases, catalytic domain"/>
    <property type="match status" value="1"/>
</dbReference>
<dbReference type="OrthoDB" id="48317at2759"/>
<dbReference type="FunFam" id="3.40.50.720:FF:000053">
    <property type="entry name" value="Quinone oxidoreductase 1"/>
    <property type="match status" value="1"/>
</dbReference>
<dbReference type="STRING" id="2020962.A0A2N1JEW6"/>
<dbReference type="PANTHER" id="PTHR48106:SF13">
    <property type="entry name" value="QUINONE OXIDOREDUCTASE-RELATED"/>
    <property type="match status" value="1"/>
</dbReference>
<dbReference type="PANTHER" id="PTHR48106">
    <property type="entry name" value="QUINONE OXIDOREDUCTASE PIG3-RELATED"/>
    <property type="match status" value="1"/>
</dbReference>
<dbReference type="Gene3D" id="3.40.50.720">
    <property type="entry name" value="NAD(P)-binding Rossmann-like Domain"/>
    <property type="match status" value="1"/>
</dbReference>
<reference evidence="6 7" key="1">
    <citation type="submission" date="2017-10" db="EMBL/GenBank/DDBJ databases">
        <title>A novel species of cold-tolerant Malassezia isolated from bats.</title>
        <authorList>
            <person name="Lorch J.M."/>
            <person name="Palmer J.M."/>
            <person name="Vanderwolf K.J."/>
            <person name="Schmidt K.Z."/>
            <person name="Verant M.L."/>
            <person name="Weller T.J."/>
            <person name="Blehert D.S."/>
        </authorList>
    </citation>
    <scope>NUCLEOTIDE SEQUENCE [LARGE SCALE GENOMIC DNA]</scope>
    <source>
        <strain evidence="6 7">NWHC:44797-103</strain>
    </source>
</reference>
<sequence length="283" mass="30581">MQDIEAVRFHKPGHLDVIQLDTLPITQPSETQVLICPDHAGVNYIDIYFRSGLYPAKLPMTLGQECGGTVVAVGAQVTDVDVGDKVVAIAFGSFAERVLAERRLLAKIPDGHDVRSATAVFLQGLTAVTLTHEAYRIQKGDWVVVHAASGGTGTQLVKIAKHLGAHVVGTASTERKADMAREHGADRVVVYKEDEMDAFVDTVLSLTDGKGAQVVYDGVGRTTLDADFRAVARLGTIVSFGQSSGAIEPLPLQRLSEKNIRIMRPSLFNYLTTQADMDNQRVS</sequence>
<keyword evidence="1" id="KW-0521">NADP</keyword>
<dbReference type="InterPro" id="IPR011032">
    <property type="entry name" value="GroES-like_sf"/>
</dbReference>
<dbReference type="InterPro" id="IPR036291">
    <property type="entry name" value="NAD(P)-bd_dom_sf"/>
</dbReference>